<dbReference type="GO" id="GO:0031122">
    <property type="term" value="P:cytoplasmic microtubule organization"/>
    <property type="evidence" value="ECO:0007669"/>
    <property type="project" value="TreeGrafter"/>
</dbReference>
<reference evidence="8" key="1">
    <citation type="submission" date="2019-09" db="EMBL/GenBank/DDBJ databases">
        <title>Draft genome information of white flower Hibiscus syriacus.</title>
        <authorList>
            <person name="Kim Y.-M."/>
        </authorList>
    </citation>
    <scope>NUCLEOTIDE SEQUENCE [LARGE SCALE GENOMIC DNA]</scope>
    <source>
        <strain evidence="8">YM2019G1</strain>
        <tissue evidence="8">Leaf</tissue>
    </source>
</reference>
<dbReference type="InterPro" id="IPR042241">
    <property type="entry name" value="GCP_C_sf"/>
</dbReference>
<dbReference type="GO" id="GO:0051011">
    <property type="term" value="F:microtubule minus-end binding"/>
    <property type="evidence" value="ECO:0007669"/>
    <property type="project" value="TreeGrafter"/>
</dbReference>
<keyword evidence="3 6" id="KW-0963">Cytoplasm</keyword>
<evidence type="ECO:0000256" key="2">
    <source>
        <dbReference type="ARBA" id="ARBA00010337"/>
    </source>
</evidence>
<keyword evidence="5 6" id="KW-0206">Cytoskeleton</keyword>
<name>A0A6A3BTB2_HIBSY</name>
<sequence>MPPEYIHMRVAESILFMVSHQGSPKSKPFHSISRHFIQSADKKGFQKLIGSAGPFQREPFLDVEMIGEELLSQSGDDKIETMLLDLKLVIVRADLNGHLNALKDYFLLAKRDFFQATIKTISEEGKYFSRVSLQMPSFGITVKSSQRDLSKTKTFTDGSSETSLDGWDSIALEYSVDWPLQLFFTQEVFSK</sequence>
<dbReference type="Pfam" id="PF04130">
    <property type="entry name" value="GCP_C_terminal"/>
    <property type="match status" value="1"/>
</dbReference>
<dbReference type="GO" id="GO:0043015">
    <property type="term" value="F:gamma-tubulin binding"/>
    <property type="evidence" value="ECO:0007669"/>
    <property type="project" value="InterPro"/>
</dbReference>
<evidence type="ECO:0000313" key="8">
    <source>
        <dbReference type="EMBL" id="KAE8720150.1"/>
    </source>
</evidence>
<dbReference type="Gene3D" id="1.20.120.1900">
    <property type="entry name" value="Gamma-tubulin complex, C-terminal domain"/>
    <property type="match status" value="1"/>
</dbReference>
<comment type="function">
    <text evidence="6">Component of the gamma-tubulin ring complex (gTuRC) which mediates microtubule nucleation.</text>
</comment>
<evidence type="ECO:0000259" key="7">
    <source>
        <dbReference type="Pfam" id="PF04130"/>
    </source>
</evidence>
<dbReference type="InterPro" id="IPR007259">
    <property type="entry name" value="GCP"/>
</dbReference>
<organism evidence="8">
    <name type="scientific">Hibiscus syriacus</name>
    <name type="common">Rose of Sharon</name>
    <dbReference type="NCBI Taxonomy" id="106335"/>
    <lineage>
        <taxon>Eukaryota</taxon>
        <taxon>Viridiplantae</taxon>
        <taxon>Streptophyta</taxon>
        <taxon>Embryophyta</taxon>
        <taxon>Tracheophyta</taxon>
        <taxon>Spermatophyta</taxon>
        <taxon>Magnoliopsida</taxon>
        <taxon>eudicotyledons</taxon>
        <taxon>Gunneridae</taxon>
        <taxon>Pentapetalae</taxon>
        <taxon>rosids</taxon>
        <taxon>malvids</taxon>
        <taxon>Malvales</taxon>
        <taxon>Malvaceae</taxon>
        <taxon>Malvoideae</taxon>
        <taxon>Hibiscus</taxon>
    </lineage>
</organism>
<proteinExistence type="inferred from homology"/>
<dbReference type="EMBL" id="VEPZ02000775">
    <property type="protein sequence ID" value="KAE8720150.1"/>
    <property type="molecule type" value="Genomic_DNA"/>
</dbReference>
<evidence type="ECO:0000256" key="4">
    <source>
        <dbReference type="ARBA" id="ARBA00022701"/>
    </source>
</evidence>
<protein>
    <recommendedName>
        <fullName evidence="6">Gamma-tubulin complex component</fullName>
    </recommendedName>
</protein>
<gene>
    <name evidence="8" type="ORF">F3Y22_tig00109916pilonHSYRG00144</name>
</gene>
<evidence type="ECO:0000256" key="6">
    <source>
        <dbReference type="RuleBase" id="RU363050"/>
    </source>
</evidence>
<dbReference type="PANTHER" id="PTHR19302:SF27">
    <property type="entry name" value="GAMMA-TUBULIN COMPLEX COMPONENT 4"/>
    <property type="match status" value="1"/>
</dbReference>
<dbReference type="GO" id="GO:0000278">
    <property type="term" value="P:mitotic cell cycle"/>
    <property type="evidence" value="ECO:0007669"/>
    <property type="project" value="TreeGrafter"/>
</dbReference>
<evidence type="ECO:0000256" key="5">
    <source>
        <dbReference type="ARBA" id="ARBA00023212"/>
    </source>
</evidence>
<dbReference type="GO" id="GO:0051321">
    <property type="term" value="P:meiotic cell cycle"/>
    <property type="evidence" value="ECO:0007669"/>
    <property type="project" value="TreeGrafter"/>
</dbReference>
<evidence type="ECO:0000256" key="3">
    <source>
        <dbReference type="ARBA" id="ARBA00022490"/>
    </source>
</evidence>
<dbReference type="GO" id="GO:0000922">
    <property type="term" value="C:spindle pole"/>
    <property type="evidence" value="ECO:0007669"/>
    <property type="project" value="InterPro"/>
</dbReference>
<keyword evidence="4 6" id="KW-0493">Microtubule</keyword>
<dbReference type="GO" id="GO:0007020">
    <property type="term" value="P:microtubule nucleation"/>
    <property type="evidence" value="ECO:0007669"/>
    <property type="project" value="InterPro"/>
</dbReference>
<feature type="domain" description="Gamma tubulin complex component C-terminal" evidence="7">
    <location>
        <begin position="95"/>
        <end position="191"/>
    </location>
</feature>
<dbReference type="AlphaFoldDB" id="A0A6A3BTB2"/>
<dbReference type="GO" id="GO:0000930">
    <property type="term" value="C:gamma-tubulin complex"/>
    <property type="evidence" value="ECO:0007669"/>
    <property type="project" value="TreeGrafter"/>
</dbReference>
<accession>A0A6A3BTB2</accession>
<comment type="caution">
    <text evidence="8">The sequence shown here is derived from an EMBL/GenBank/DDBJ whole genome shotgun (WGS) entry which is preliminary data.</text>
</comment>
<comment type="similarity">
    <text evidence="2 6">Belongs to the TUBGCP family.</text>
</comment>
<dbReference type="GO" id="GO:0051225">
    <property type="term" value="P:spindle assembly"/>
    <property type="evidence" value="ECO:0007669"/>
    <property type="project" value="TreeGrafter"/>
</dbReference>
<evidence type="ECO:0000256" key="1">
    <source>
        <dbReference type="ARBA" id="ARBA00004267"/>
    </source>
</evidence>
<dbReference type="InterPro" id="IPR040457">
    <property type="entry name" value="GCP_C"/>
</dbReference>
<dbReference type="PANTHER" id="PTHR19302">
    <property type="entry name" value="GAMMA TUBULIN COMPLEX PROTEIN"/>
    <property type="match status" value="1"/>
</dbReference>
<comment type="subcellular location">
    <subcellularLocation>
        <location evidence="1 6">Cytoplasm</location>
        <location evidence="1 6">Cytoskeleton</location>
        <location evidence="1 6">Microtubule organizing center</location>
    </subcellularLocation>
</comment>
<dbReference type="GO" id="GO:0005874">
    <property type="term" value="C:microtubule"/>
    <property type="evidence" value="ECO:0007669"/>
    <property type="project" value="UniProtKB-KW"/>
</dbReference>